<dbReference type="InterPro" id="IPR050493">
    <property type="entry name" value="FAD-dep_Monooxygenase_BioMet"/>
</dbReference>
<feature type="domain" description="FAD-binding" evidence="3">
    <location>
        <begin position="2"/>
        <end position="334"/>
    </location>
</feature>
<organism evidence="4 5">
    <name type="scientific">Fictibacillus fluitans</name>
    <dbReference type="NCBI Taxonomy" id="3058422"/>
    <lineage>
        <taxon>Bacteria</taxon>
        <taxon>Bacillati</taxon>
        <taxon>Bacillota</taxon>
        <taxon>Bacilli</taxon>
        <taxon>Bacillales</taxon>
        <taxon>Fictibacillaceae</taxon>
        <taxon>Fictibacillus</taxon>
    </lineage>
</organism>
<proteinExistence type="predicted"/>
<sequence>MKALIVGAGIGGLCTAIALEKAGIQTVVYERAAEIKALGAGLGIGANALKGMEKLGIAEEVIQAGHQLDGMVICDQGGKQISKVDTRVISAQYGTDNVTIHRADLHNILMRNLKDTHVVTGKKAVNAEQNEQEATVYFEDGTSEKCDYIIAADGIHSIIRQKLMPESVPRYAGYTCWRGIIDHHPFNENTATETWGRNGRFGIVPLANQKLYWFACVNANAHDPKMKAMKTEDLHSIFRDYHDPIPFVIQMTEDHALIHNDILDITPIKRFAFDRILLLGDAAHASTPNMGQGAGQAIEDAIILGNCLKEHEDAKSAFKAFEAKRMERTAKIIKMSRRIGQVGQLENKMMIKVRNFLLKRESEAAQLKRMAFLYDVDLS</sequence>
<dbReference type="InterPro" id="IPR036188">
    <property type="entry name" value="FAD/NAD-bd_sf"/>
</dbReference>
<evidence type="ECO:0000259" key="3">
    <source>
        <dbReference type="Pfam" id="PF01494"/>
    </source>
</evidence>
<dbReference type="Proteomes" id="UP001172721">
    <property type="component" value="Unassembled WGS sequence"/>
</dbReference>
<gene>
    <name evidence="4" type="ORF">QYB97_05865</name>
</gene>
<dbReference type="SUPFAM" id="SSF51905">
    <property type="entry name" value="FAD/NAD(P)-binding domain"/>
    <property type="match status" value="1"/>
</dbReference>
<keyword evidence="5" id="KW-1185">Reference proteome</keyword>
<dbReference type="PANTHER" id="PTHR13789">
    <property type="entry name" value="MONOOXYGENASE"/>
    <property type="match status" value="1"/>
</dbReference>
<evidence type="ECO:0000313" key="4">
    <source>
        <dbReference type="EMBL" id="MDN4523989.1"/>
    </source>
</evidence>
<evidence type="ECO:0000256" key="1">
    <source>
        <dbReference type="ARBA" id="ARBA00023002"/>
    </source>
</evidence>
<accession>A0ABT8HTA2</accession>
<dbReference type="PRINTS" id="PR00420">
    <property type="entry name" value="RNGMNOXGNASE"/>
</dbReference>
<dbReference type="PANTHER" id="PTHR13789:SF309">
    <property type="entry name" value="PUTATIVE (AFU_ORTHOLOGUE AFUA_6G14510)-RELATED"/>
    <property type="match status" value="1"/>
</dbReference>
<protein>
    <submittedName>
        <fullName evidence="4">FAD-dependent monooxygenase</fullName>
    </submittedName>
</protein>
<dbReference type="Pfam" id="PF01494">
    <property type="entry name" value="FAD_binding_3"/>
    <property type="match status" value="1"/>
</dbReference>
<comment type="caution">
    <text evidence="4">The sequence shown here is derived from an EMBL/GenBank/DDBJ whole genome shotgun (WGS) entry which is preliminary data.</text>
</comment>
<dbReference type="InterPro" id="IPR002938">
    <property type="entry name" value="FAD-bd"/>
</dbReference>
<dbReference type="GO" id="GO:0004497">
    <property type="term" value="F:monooxygenase activity"/>
    <property type="evidence" value="ECO:0007669"/>
    <property type="project" value="UniProtKB-KW"/>
</dbReference>
<dbReference type="EMBL" id="JAUHTR010000002">
    <property type="protein sequence ID" value="MDN4523989.1"/>
    <property type="molecule type" value="Genomic_DNA"/>
</dbReference>
<keyword evidence="1" id="KW-0560">Oxidoreductase</keyword>
<keyword evidence="2 4" id="KW-0503">Monooxygenase</keyword>
<name>A0ABT8HTA2_9BACL</name>
<evidence type="ECO:0000256" key="2">
    <source>
        <dbReference type="ARBA" id="ARBA00023033"/>
    </source>
</evidence>
<reference evidence="4" key="1">
    <citation type="submission" date="2023-07" db="EMBL/GenBank/DDBJ databases">
        <title>Fictibacillus sp. isolated from freshwater pond.</title>
        <authorList>
            <person name="Kirdat K."/>
            <person name="Bhat A."/>
            <person name="Mourya A."/>
            <person name="Yadav A."/>
        </authorList>
    </citation>
    <scope>NUCLEOTIDE SEQUENCE</scope>
    <source>
        <strain evidence="4">NE201</strain>
    </source>
</reference>
<evidence type="ECO:0000313" key="5">
    <source>
        <dbReference type="Proteomes" id="UP001172721"/>
    </source>
</evidence>
<dbReference type="RefSeq" id="WP_301165045.1">
    <property type="nucleotide sequence ID" value="NZ_JAUHTR010000002.1"/>
</dbReference>
<dbReference type="Gene3D" id="3.50.50.60">
    <property type="entry name" value="FAD/NAD(P)-binding domain"/>
    <property type="match status" value="1"/>
</dbReference>
<dbReference type="NCBIfam" id="NF005243">
    <property type="entry name" value="PRK06753.1"/>
    <property type="match status" value="1"/>
</dbReference>